<feature type="chain" id="PRO_5015467910" evidence="1">
    <location>
        <begin position="25"/>
        <end position="559"/>
    </location>
</feature>
<dbReference type="InterPro" id="IPR032186">
    <property type="entry name" value="DUF5018"/>
</dbReference>
<evidence type="ECO:0000259" key="2">
    <source>
        <dbReference type="Pfam" id="PF16410"/>
    </source>
</evidence>
<dbReference type="RefSeq" id="WP_181276771.1">
    <property type="nucleotide sequence ID" value="NZ_PVTH01000007.1"/>
</dbReference>
<accession>A0A2T0U0N8</accession>
<dbReference type="Gene3D" id="2.60.40.2340">
    <property type="match status" value="1"/>
</dbReference>
<dbReference type="AlphaFoldDB" id="A0A2T0U0N8"/>
<organism evidence="3 4">
    <name type="scientific">Arcticibacter pallidicorallinus</name>
    <dbReference type="NCBI Taxonomy" id="1259464"/>
    <lineage>
        <taxon>Bacteria</taxon>
        <taxon>Pseudomonadati</taxon>
        <taxon>Bacteroidota</taxon>
        <taxon>Sphingobacteriia</taxon>
        <taxon>Sphingobacteriales</taxon>
        <taxon>Sphingobacteriaceae</taxon>
        <taxon>Arcticibacter</taxon>
    </lineage>
</organism>
<proteinExistence type="predicted"/>
<feature type="domain" description="DUF5018" evidence="2">
    <location>
        <begin position="8"/>
        <end position="354"/>
    </location>
</feature>
<dbReference type="PROSITE" id="PS51257">
    <property type="entry name" value="PROKAR_LIPOPROTEIN"/>
    <property type="match status" value="1"/>
</dbReference>
<protein>
    <submittedName>
        <fullName evidence="3">Uncharacterized protein DUF5018</fullName>
    </submittedName>
</protein>
<evidence type="ECO:0000313" key="3">
    <source>
        <dbReference type="EMBL" id="PRY51472.1"/>
    </source>
</evidence>
<sequence>MKKLSLIFTVIALAGVTLSSCKKAQEVVPNTSNELADIYATLDGLGTKRVAEPRFSASNDTIYFDLPYFYPVDSDNEVDLSQVILRSTVPSDAIVTPGLGVLQDVSKPFNLNITSGSGETRSFVVVSRKVGDLSVADAKITYQAGGSTQEITAVIKDSDVFFYILPGTDISNVRLDLEINKHSSSSIPSGTAMDLSKDVPLTITGVDGSKKVYTLKATEPVKLDYGVGINRRMFVKTAAELGFTTNMETSLAVTGDYLVTSVRTNPSVYKVYNRYTGAYIKDLPLPFSALSFQVAHDAGGNLLGATYAAKNGKMIMYKWSSIDAVPEKLIEWTNNNPTGITGDGGAGRRINVYGNVNTNAVIMSPAGQSSIIYKWRIANGVLVSNTPEVIRYKSVTGGAASFMGYNADAQPTSADANADYFVNYQFEIGLVNGTTHERTVGFANETAVFGIFHFATDYIEFNNAKYLAVQKLVNTYSYNNAIMGIFDVTETSKIGLSAADPRYRTFNIYNSEIFVGANPNANGTGDICIALSPDKERMQVYMLLTNGGIMAHEFTKYTP</sequence>
<dbReference type="Pfam" id="PF16410">
    <property type="entry name" value="DUF5018"/>
    <property type="match status" value="1"/>
</dbReference>
<keyword evidence="4" id="KW-1185">Reference proteome</keyword>
<reference evidence="3 4" key="1">
    <citation type="submission" date="2018-03" db="EMBL/GenBank/DDBJ databases">
        <title>Genomic Encyclopedia of Type Strains, Phase III (KMG-III): the genomes of soil and plant-associated and newly described type strains.</title>
        <authorList>
            <person name="Whitman W."/>
        </authorList>
    </citation>
    <scope>NUCLEOTIDE SEQUENCE [LARGE SCALE GENOMIC DNA]</scope>
    <source>
        <strain evidence="3 4">CGMCC 1.9313</strain>
    </source>
</reference>
<evidence type="ECO:0000313" key="4">
    <source>
        <dbReference type="Proteomes" id="UP000238034"/>
    </source>
</evidence>
<comment type="caution">
    <text evidence="3">The sequence shown here is derived from an EMBL/GenBank/DDBJ whole genome shotgun (WGS) entry which is preliminary data.</text>
</comment>
<gene>
    <name evidence="3" type="ORF">B0I27_10757</name>
</gene>
<name>A0A2T0U0N8_9SPHI</name>
<evidence type="ECO:0000256" key="1">
    <source>
        <dbReference type="SAM" id="SignalP"/>
    </source>
</evidence>
<dbReference type="EMBL" id="PVTH01000007">
    <property type="protein sequence ID" value="PRY51472.1"/>
    <property type="molecule type" value="Genomic_DNA"/>
</dbReference>
<feature type="signal peptide" evidence="1">
    <location>
        <begin position="1"/>
        <end position="24"/>
    </location>
</feature>
<keyword evidence="1" id="KW-0732">Signal</keyword>
<dbReference type="Proteomes" id="UP000238034">
    <property type="component" value="Unassembled WGS sequence"/>
</dbReference>